<protein>
    <submittedName>
        <fullName evidence="1">Uncharacterized protein</fullName>
    </submittedName>
</protein>
<dbReference type="AlphaFoldDB" id="A0AAP2G4Q7"/>
<gene>
    <name evidence="1" type="ORF">KI659_12165</name>
</gene>
<organism evidence="1 2">
    <name type="scientific">Litoribacter ruber</name>
    <dbReference type="NCBI Taxonomy" id="702568"/>
    <lineage>
        <taxon>Bacteria</taxon>
        <taxon>Pseudomonadati</taxon>
        <taxon>Bacteroidota</taxon>
        <taxon>Cytophagia</taxon>
        <taxon>Cytophagales</taxon>
        <taxon>Cyclobacteriaceae</taxon>
        <taxon>Litoribacter</taxon>
    </lineage>
</organism>
<keyword evidence="2" id="KW-1185">Reference proteome</keyword>
<comment type="caution">
    <text evidence="1">The sequence shown here is derived from an EMBL/GenBank/DDBJ whole genome shotgun (WGS) entry which is preliminary data.</text>
</comment>
<dbReference type="PROSITE" id="PS51257">
    <property type="entry name" value="PROKAR_LIPOPROTEIN"/>
    <property type="match status" value="1"/>
</dbReference>
<dbReference type="EMBL" id="JAHCMY010000006">
    <property type="protein sequence ID" value="MBS9524765.1"/>
    <property type="molecule type" value="Genomic_DNA"/>
</dbReference>
<accession>A0AAP2G4Q7</accession>
<proteinExistence type="predicted"/>
<name>A0AAP2G4Q7_9BACT</name>
<evidence type="ECO:0000313" key="1">
    <source>
        <dbReference type="EMBL" id="MBS9524765.1"/>
    </source>
</evidence>
<sequence length="244" mass="28564">MLRKICGVALCAIALSSCTSDDQRDYSEVYVPEILEIAPVERIQQLERMNFIMHEGKTPPQVSGSYKASPYYMTASNEQNWTYQSGERVEDYYYRFRDQNMSDLSIRMDVRGVDPEFENIVYDSPNEKRYMSGNGNKFSAFSIVENYYVYHERDRIDTARFRSLEVVSAEVSDEGLRNYQYAFVMLDNYGDPLNKLAQNDATRIFYDGDRMAQAHPFFEGEMADDEVGVRRKFRPLERQDIDQF</sequence>
<reference evidence="1 2" key="1">
    <citation type="submission" date="2021-05" db="EMBL/GenBank/DDBJ databases">
        <authorList>
            <person name="Zhang Z.D."/>
            <person name="Osman G."/>
        </authorList>
    </citation>
    <scope>NUCLEOTIDE SEQUENCE [LARGE SCALE GENOMIC DNA]</scope>
    <source>
        <strain evidence="1 2">KCTC 32217</strain>
    </source>
</reference>
<dbReference type="RefSeq" id="WP_213945623.1">
    <property type="nucleotide sequence ID" value="NZ_JAHBGI010000012.1"/>
</dbReference>
<dbReference type="Proteomes" id="UP001319104">
    <property type="component" value="Unassembled WGS sequence"/>
</dbReference>
<evidence type="ECO:0000313" key="2">
    <source>
        <dbReference type="Proteomes" id="UP001319104"/>
    </source>
</evidence>